<dbReference type="EMBL" id="JANJYJ010000006">
    <property type="protein sequence ID" value="KAK3205397.1"/>
    <property type="molecule type" value="Genomic_DNA"/>
</dbReference>
<comment type="caution">
    <text evidence="1">The sequence shown here is derived from an EMBL/GenBank/DDBJ whole genome shotgun (WGS) entry which is preliminary data.</text>
</comment>
<reference evidence="1" key="1">
    <citation type="journal article" date="2023" name="Plant J.">
        <title>Genome sequences and population genomics provide insights into the demographic history, inbreeding, and mutation load of two 'living fossil' tree species of Dipteronia.</title>
        <authorList>
            <person name="Feng Y."/>
            <person name="Comes H.P."/>
            <person name="Chen J."/>
            <person name="Zhu S."/>
            <person name="Lu R."/>
            <person name="Zhang X."/>
            <person name="Li P."/>
            <person name="Qiu J."/>
            <person name="Olsen K.M."/>
            <person name="Qiu Y."/>
        </authorList>
    </citation>
    <scope>NUCLEOTIDE SEQUENCE</scope>
    <source>
        <strain evidence="1">NBL</strain>
    </source>
</reference>
<protein>
    <submittedName>
        <fullName evidence="1">Uncharacterized protein</fullName>
    </submittedName>
</protein>
<organism evidence="1 2">
    <name type="scientific">Dipteronia sinensis</name>
    <dbReference type="NCBI Taxonomy" id="43782"/>
    <lineage>
        <taxon>Eukaryota</taxon>
        <taxon>Viridiplantae</taxon>
        <taxon>Streptophyta</taxon>
        <taxon>Embryophyta</taxon>
        <taxon>Tracheophyta</taxon>
        <taxon>Spermatophyta</taxon>
        <taxon>Magnoliopsida</taxon>
        <taxon>eudicotyledons</taxon>
        <taxon>Gunneridae</taxon>
        <taxon>Pentapetalae</taxon>
        <taxon>rosids</taxon>
        <taxon>malvids</taxon>
        <taxon>Sapindales</taxon>
        <taxon>Sapindaceae</taxon>
        <taxon>Hippocastanoideae</taxon>
        <taxon>Acereae</taxon>
        <taxon>Dipteronia</taxon>
    </lineage>
</organism>
<dbReference type="AlphaFoldDB" id="A0AAE0A777"/>
<evidence type="ECO:0000313" key="1">
    <source>
        <dbReference type="EMBL" id="KAK3205397.1"/>
    </source>
</evidence>
<keyword evidence="2" id="KW-1185">Reference proteome</keyword>
<sequence length="105" mass="12328">MMFFIETKCDHKKLEYLRVKLGFIGKLVVNNVGRSEGLCLFLYANVIVDLLSFSPAHIDVSIMHDNILKWRFTGFYGHPETDQRSHSWTLIRRLLKMSNLPWLCL</sequence>
<proteinExistence type="predicted"/>
<dbReference type="Proteomes" id="UP001281410">
    <property type="component" value="Unassembled WGS sequence"/>
</dbReference>
<gene>
    <name evidence="1" type="ORF">Dsin_019443</name>
</gene>
<accession>A0AAE0A777</accession>
<evidence type="ECO:0000313" key="2">
    <source>
        <dbReference type="Proteomes" id="UP001281410"/>
    </source>
</evidence>
<name>A0AAE0A777_9ROSI</name>